<dbReference type="Proteomes" id="UP000623467">
    <property type="component" value="Unassembled WGS sequence"/>
</dbReference>
<evidence type="ECO:0000256" key="1">
    <source>
        <dbReference type="SAM" id="Phobius"/>
    </source>
</evidence>
<evidence type="ECO:0000313" key="3">
    <source>
        <dbReference type="Proteomes" id="UP000623467"/>
    </source>
</evidence>
<name>A0A8H6YHU0_9AGAR</name>
<dbReference type="EMBL" id="JACAZH010000008">
    <property type="protein sequence ID" value="KAF7361503.1"/>
    <property type="molecule type" value="Genomic_DNA"/>
</dbReference>
<sequence>MADPAQTRKSPITSFQLPPDGLLTTVLLFTVVPYGAFAPSPTSAAGSLASLLAPAQLLRSYVLSQKTFGYIWWIAIGLHGLESLYTLSLCVRHKVPFMVSLKYWLATVFIGFPVWMDLHRRIKSGKKAE</sequence>
<feature type="transmembrane region" description="Helical" evidence="1">
    <location>
        <begin position="21"/>
        <end position="38"/>
    </location>
</feature>
<feature type="transmembrane region" description="Helical" evidence="1">
    <location>
        <begin position="70"/>
        <end position="89"/>
    </location>
</feature>
<proteinExistence type="predicted"/>
<protein>
    <submittedName>
        <fullName evidence="2">DUF2470 domain-containing protein</fullName>
    </submittedName>
</protein>
<keyword evidence="1" id="KW-0472">Membrane</keyword>
<dbReference type="InterPro" id="IPR028110">
    <property type="entry name" value="TMEM254"/>
</dbReference>
<comment type="caution">
    <text evidence="2">The sequence shown here is derived from an EMBL/GenBank/DDBJ whole genome shotgun (WGS) entry which is preliminary data.</text>
</comment>
<dbReference type="AlphaFoldDB" id="A0A8H6YHU0"/>
<accession>A0A8H6YHU0</accession>
<dbReference type="OrthoDB" id="2944745at2759"/>
<feature type="transmembrane region" description="Helical" evidence="1">
    <location>
        <begin position="101"/>
        <end position="118"/>
    </location>
</feature>
<dbReference type="Pfam" id="PF14934">
    <property type="entry name" value="TMEM254"/>
    <property type="match status" value="1"/>
</dbReference>
<keyword evidence="3" id="KW-1185">Reference proteome</keyword>
<evidence type="ECO:0000313" key="2">
    <source>
        <dbReference type="EMBL" id="KAF7361503.1"/>
    </source>
</evidence>
<reference evidence="2" key="1">
    <citation type="submission" date="2020-05" db="EMBL/GenBank/DDBJ databases">
        <title>Mycena genomes resolve the evolution of fungal bioluminescence.</title>
        <authorList>
            <person name="Tsai I.J."/>
        </authorList>
    </citation>
    <scope>NUCLEOTIDE SEQUENCE</scope>
    <source>
        <strain evidence="2">160909Yilan</strain>
    </source>
</reference>
<keyword evidence="1" id="KW-0812">Transmembrane</keyword>
<keyword evidence="1" id="KW-1133">Transmembrane helix</keyword>
<organism evidence="2 3">
    <name type="scientific">Mycena sanguinolenta</name>
    <dbReference type="NCBI Taxonomy" id="230812"/>
    <lineage>
        <taxon>Eukaryota</taxon>
        <taxon>Fungi</taxon>
        <taxon>Dikarya</taxon>
        <taxon>Basidiomycota</taxon>
        <taxon>Agaricomycotina</taxon>
        <taxon>Agaricomycetes</taxon>
        <taxon>Agaricomycetidae</taxon>
        <taxon>Agaricales</taxon>
        <taxon>Marasmiineae</taxon>
        <taxon>Mycenaceae</taxon>
        <taxon>Mycena</taxon>
    </lineage>
</organism>
<gene>
    <name evidence="2" type="ORF">MSAN_01183900</name>
</gene>